<reference evidence="1 2" key="1">
    <citation type="submission" date="2017-01" db="EMBL/GenBank/DDBJ databases">
        <title>Novel large sulfur bacteria in the metagenomes of groundwater-fed chemosynthetic microbial mats in the Lake Huron basin.</title>
        <authorList>
            <person name="Sharrar A.M."/>
            <person name="Flood B.E."/>
            <person name="Bailey J.V."/>
            <person name="Jones D.S."/>
            <person name="Biddanda B."/>
            <person name="Ruberg S.A."/>
            <person name="Marcus D.N."/>
            <person name="Dick G.J."/>
        </authorList>
    </citation>
    <scope>NUCLEOTIDE SEQUENCE [LARGE SCALE GENOMIC DNA]</scope>
    <source>
        <strain evidence="1">A8</strain>
    </source>
</reference>
<comment type="caution">
    <text evidence="1">The sequence shown here is derived from an EMBL/GenBank/DDBJ whole genome shotgun (WGS) entry which is preliminary data.</text>
</comment>
<proteinExistence type="predicted"/>
<dbReference type="Proteomes" id="UP000192491">
    <property type="component" value="Unassembled WGS sequence"/>
</dbReference>
<dbReference type="EMBL" id="MTEJ01000172">
    <property type="protein sequence ID" value="OQX08534.1"/>
    <property type="molecule type" value="Genomic_DNA"/>
</dbReference>
<evidence type="ECO:0000313" key="1">
    <source>
        <dbReference type="EMBL" id="OQX08534.1"/>
    </source>
</evidence>
<organism evidence="1 2">
    <name type="scientific">Thiothrix lacustris</name>
    <dbReference type="NCBI Taxonomy" id="525917"/>
    <lineage>
        <taxon>Bacteria</taxon>
        <taxon>Pseudomonadati</taxon>
        <taxon>Pseudomonadota</taxon>
        <taxon>Gammaproteobacteria</taxon>
        <taxon>Thiotrichales</taxon>
        <taxon>Thiotrichaceae</taxon>
        <taxon>Thiothrix</taxon>
    </lineage>
</organism>
<sequence>MSVVACRVTKEGYEIAADSITVRGHTQTRGQNTSHSKLFEVNDLVVGAVGSAEESSLLRLFVLTRKPAAATEQALLEFLSEFSEWKNKKANHARIENSYLIGFEGKVFAVEHWLIEEVLTYEAIGAGMDFALAALHLGHSAQKSVETAIELSIFCESPVVVISKVHAS</sequence>
<name>A0A1Y1QLH6_9GAMM</name>
<dbReference type="InterPro" id="IPR029055">
    <property type="entry name" value="Ntn_hydrolases_N"/>
</dbReference>
<evidence type="ECO:0000313" key="2">
    <source>
        <dbReference type="Proteomes" id="UP000192491"/>
    </source>
</evidence>
<dbReference type="AlphaFoldDB" id="A0A1Y1QLH6"/>
<dbReference type="Gene3D" id="3.60.20.10">
    <property type="entry name" value="Glutamine Phosphoribosylpyrophosphate, subunit 1, domain 1"/>
    <property type="match status" value="1"/>
</dbReference>
<gene>
    <name evidence="1" type="ORF">BWK73_25140</name>
</gene>
<accession>A0A1Y1QLH6</accession>
<protein>
    <submittedName>
        <fullName evidence="1">Uncharacterized protein</fullName>
    </submittedName>
</protein>